<reference evidence="19" key="3">
    <citation type="submission" date="2025-08" db="UniProtKB">
        <authorList>
            <consortium name="Ensembl"/>
        </authorList>
    </citation>
    <scope>IDENTIFICATION</scope>
    <source>
        <strain evidence="19">HSOK</strain>
    </source>
</reference>
<dbReference type="GO" id="GO:0005886">
    <property type="term" value="C:plasma membrane"/>
    <property type="evidence" value="ECO:0007669"/>
    <property type="project" value="UniProtKB-SubCell"/>
</dbReference>
<sequence length="586" mass="65213">METKWKLFIVFFCVLSEGAVKCLVESREFPFGVGEKLLEVSEKPSRRIRGDAHRSSLLGSGKTYHSKTLVTPPSMRPVQPGAGIQSDSGKTPDVSVTCFPSDFVVRVNPAFYGLGADAQELTLGSSCKSNGVLKPQGDLLFKYPLTGCDGVRELSHGYLIYKNVLHYEPSSKRFPSRAQQLNLNIECHYRRDHSVHQLAVQPTWQTVLVRKNLKGRHMDFQIKLMDDSWKIPAKMQVYLLGQTVNIQVSAPYLLSGEKVYINSCYATPTGSKSSLKYTIIDNYGCMLDSKQDPGASQFISRTDDTLRFSLKAFQFTADPDTEVSIHCKLLVTSEEPGPVYKSCTYKGHRLVLMGSLSSNCTALNGVLFLDRWKALTGDDALCECCESKCVTSKSRRALREGFASSRPLLVSDQPHAADEGFLPAGPTANSWRRGGKENNYSKLNNHGNFWEKASAVKDDKAATEPKLVKFDYMKVLEDERDQPGERNPSDLEEGGSGYQEEDSQKTEEVKLESNENGPSLNHQGSEAPNPGEKLEKILQTEKSLKVELVGPEKEIKGCGGNKTVRTSDLPLNDSLADEKTWYFTWR</sequence>
<feature type="compositionally biased region" description="Basic and acidic residues" evidence="16">
    <location>
        <begin position="502"/>
        <end position="513"/>
    </location>
</feature>
<keyword evidence="12" id="KW-0472">Membrane</keyword>
<evidence type="ECO:0000256" key="10">
    <source>
        <dbReference type="ARBA" id="ARBA00022729"/>
    </source>
</evidence>
<keyword evidence="6" id="KW-0964">Secreted</keyword>
<comment type="subcellular location">
    <subcellularLocation>
        <location evidence="1">Cell membrane</location>
        <topology evidence="1">Single-pass type I membrane protein</topology>
    </subcellularLocation>
    <subcellularLocation>
        <location evidence="2">Secreted</location>
        <location evidence="2">Extracellular space</location>
        <location evidence="2">Extracellular matrix</location>
    </subcellularLocation>
</comment>
<feature type="domain" description="ZP" evidence="18">
    <location>
        <begin position="97"/>
        <end position="350"/>
    </location>
</feature>
<evidence type="ECO:0000256" key="5">
    <source>
        <dbReference type="ARBA" id="ARBA00022475"/>
    </source>
</evidence>
<accession>A0A3P9I877</accession>
<keyword evidence="9" id="KW-0812">Transmembrane</keyword>
<evidence type="ECO:0000256" key="9">
    <source>
        <dbReference type="ARBA" id="ARBA00022692"/>
    </source>
</evidence>
<reference evidence="19 20" key="2">
    <citation type="submission" date="2017-04" db="EMBL/GenBank/DDBJ databases">
        <title>CpG methylation of centromeres and impact of large insertions on vertebrate speciation.</title>
        <authorList>
            <person name="Ichikawa K."/>
            <person name="Yoshimura J."/>
            <person name="Morishita S."/>
        </authorList>
    </citation>
    <scope>NUCLEOTIDE SEQUENCE</scope>
    <source>
        <strain evidence="19 20">HSOK</strain>
    </source>
</reference>
<feature type="compositionally biased region" description="Basic and acidic residues" evidence="16">
    <location>
        <begin position="477"/>
        <end position="489"/>
    </location>
</feature>
<reference evidence="19" key="4">
    <citation type="submission" date="2025-09" db="UniProtKB">
        <authorList>
            <consortium name="Ensembl"/>
        </authorList>
    </citation>
    <scope>IDENTIFICATION</scope>
    <source>
        <strain evidence="19">HSOK</strain>
    </source>
</reference>
<feature type="chain" id="PRO_5018160808" description="Zona pellucida sperm-binding protein 3" evidence="17">
    <location>
        <begin position="23"/>
        <end position="586"/>
    </location>
</feature>
<evidence type="ECO:0000256" key="1">
    <source>
        <dbReference type="ARBA" id="ARBA00004251"/>
    </source>
</evidence>
<keyword evidence="13" id="KW-1015">Disulfide bond</keyword>
<dbReference type="Gene3D" id="2.60.40.3210">
    <property type="entry name" value="Zona pellucida, ZP-N domain"/>
    <property type="match status" value="1"/>
</dbReference>
<dbReference type="Ensembl" id="ENSORLT00015024201.1">
    <property type="protein sequence ID" value="ENSORLP00015016079.1"/>
    <property type="gene ID" value="ENSORLG00015017034.1"/>
</dbReference>
<evidence type="ECO:0000256" key="2">
    <source>
        <dbReference type="ARBA" id="ARBA00004498"/>
    </source>
</evidence>
<dbReference type="Pfam" id="PF23344">
    <property type="entry name" value="ZP-N"/>
    <property type="match status" value="1"/>
</dbReference>
<dbReference type="FunFam" id="2.60.40.3210:FF:000001">
    <property type="entry name" value="Zona pellucida sperm-binding protein 3"/>
    <property type="match status" value="1"/>
</dbReference>
<evidence type="ECO:0000256" key="15">
    <source>
        <dbReference type="ARBA" id="ARBA00030824"/>
    </source>
</evidence>
<feature type="compositionally biased region" description="Polar residues" evidence="16">
    <location>
        <begin position="514"/>
        <end position="526"/>
    </location>
</feature>
<name>A0A3P9I877_ORYLA</name>
<evidence type="ECO:0000256" key="11">
    <source>
        <dbReference type="ARBA" id="ARBA00022989"/>
    </source>
</evidence>
<evidence type="ECO:0000313" key="20">
    <source>
        <dbReference type="Proteomes" id="UP000265200"/>
    </source>
</evidence>
<evidence type="ECO:0000313" key="19">
    <source>
        <dbReference type="Ensembl" id="ENSORLP00015016079.1"/>
    </source>
</evidence>
<dbReference type="InterPro" id="IPR042235">
    <property type="entry name" value="ZP-C_dom"/>
</dbReference>
<keyword evidence="10 17" id="KW-0732">Signal</keyword>
<proteinExistence type="inferred from homology"/>
<feature type="region of interest" description="Disordered" evidence="16">
    <location>
        <begin position="417"/>
        <end position="438"/>
    </location>
</feature>
<feature type="region of interest" description="Disordered" evidence="16">
    <location>
        <begin position="477"/>
        <end position="536"/>
    </location>
</feature>
<evidence type="ECO:0000256" key="16">
    <source>
        <dbReference type="SAM" id="MobiDB-lite"/>
    </source>
</evidence>
<evidence type="ECO:0000256" key="3">
    <source>
        <dbReference type="ARBA" id="ARBA00006735"/>
    </source>
</evidence>
<dbReference type="Proteomes" id="UP000265200">
    <property type="component" value="Chromosome 22"/>
</dbReference>
<dbReference type="PANTHER" id="PTHR11576:SF16">
    <property type="entry name" value="ZONA PELLUCIDA SPERM-BINDING PROTEIN 3"/>
    <property type="match status" value="1"/>
</dbReference>
<protein>
    <recommendedName>
        <fullName evidence="4">Zona pellucida sperm-binding protein 3</fullName>
    </recommendedName>
    <alternativeName>
        <fullName evidence="15">Zona pellucida glycoprotein 3</fullName>
    </alternativeName>
</protein>
<evidence type="ECO:0000256" key="13">
    <source>
        <dbReference type="ARBA" id="ARBA00023157"/>
    </source>
</evidence>
<dbReference type="InterPro" id="IPR001507">
    <property type="entry name" value="ZP_dom"/>
</dbReference>
<evidence type="ECO:0000256" key="4">
    <source>
        <dbReference type="ARBA" id="ARBA00017980"/>
    </source>
</evidence>
<dbReference type="InterPro" id="IPR055356">
    <property type="entry name" value="ZP-N"/>
</dbReference>
<evidence type="ECO:0000256" key="6">
    <source>
        <dbReference type="ARBA" id="ARBA00022525"/>
    </source>
</evidence>
<evidence type="ECO:0000256" key="14">
    <source>
        <dbReference type="ARBA" id="ARBA00023180"/>
    </source>
</evidence>
<dbReference type="Pfam" id="PF00100">
    <property type="entry name" value="Zona_pellucida"/>
    <property type="match status" value="1"/>
</dbReference>
<dbReference type="AlphaFoldDB" id="A0A3P9I877"/>
<evidence type="ECO:0000256" key="12">
    <source>
        <dbReference type="ARBA" id="ARBA00023136"/>
    </source>
</evidence>
<evidence type="ECO:0000259" key="18">
    <source>
        <dbReference type="PROSITE" id="PS51034"/>
    </source>
</evidence>
<keyword evidence="11" id="KW-1133">Transmembrane helix</keyword>
<dbReference type="Gene3D" id="2.60.40.4100">
    <property type="entry name" value="Zona pellucida, ZP-C domain"/>
    <property type="match status" value="1"/>
</dbReference>
<evidence type="ECO:0000256" key="17">
    <source>
        <dbReference type="SAM" id="SignalP"/>
    </source>
</evidence>
<dbReference type="SMART" id="SM00241">
    <property type="entry name" value="ZP"/>
    <property type="match status" value="1"/>
</dbReference>
<evidence type="ECO:0000256" key="8">
    <source>
        <dbReference type="ARBA" id="ARBA00022685"/>
    </source>
</evidence>
<organism evidence="19 20">
    <name type="scientific">Oryzias latipes</name>
    <name type="common">Japanese rice fish</name>
    <name type="synonym">Japanese killifish</name>
    <dbReference type="NCBI Taxonomy" id="8090"/>
    <lineage>
        <taxon>Eukaryota</taxon>
        <taxon>Metazoa</taxon>
        <taxon>Chordata</taxon>
        <taxon>Craniata</taxon>
        <taxon>Vertebrata</taxon>
        <taxon>Euteleostomi</taxon>
        <taxon>Actinopterygii</taxon>
        <taxon>Neopterygii</taxon>
        <taxon>Teleostei</taxon>
        <taxon>Neoteleostei</taxon>
        <taxon>Acanthomorphata</taxon>
        <taxon>Ovalentaria</taxon>
        <taxon>Atherinomorphae</taxon>
        <taxon>Beloniformes</taxon>
        <taxon>Adrianichthyidae</taxon>
        <taxon>Oryziinae</taxon>
        <taxon>Oryzias</taxon>
    </lineage>
</organism>
<dbReference type="FunFam" id="2.60.40.4100:FF:000002">
    <property type="entry name" value="Zona pellucida sperm-binding protein 3"/>
    <property type="match status" value="1"/>
</dbReference>
<reference key="1">
    <citation type="journal article" date="2007" name="Nature">
        <title>The medaka draft genome and insights into vertebrate genome evolution.</title>
        <authorList>
            <person name="Kasahara M."/>
            <person name="Naruse K."/>
            <person name="Sasaki S."/>
            <person name="Nakatani Y."/>
            <person name="Qu W."/>
            <person name="Ahsan B."/>
            <person name="Yamada T."/>
            <person name="Nagayasu Y."/>
            <person name="Doi K."/>
            <person name="Kasai Y."/>
            <person name="Jindo T."/>
            <person name="Kobayashi D."/>
            <person name="Shimada A."/>
            <person name="Toyoda A."/>
            <person name="Kuroki Y."/>
            <person name="Fujiyama A."/>
            <person name="Sasaki T."/>
            <person name="Shimizu A."/>
            <person name="Asakawa S."/>
            <person name="Shimizu N."/>
            <person name="Hashimoto S."/>
            <person name="Yang J."/>
            <person name="Lee Y."/>
            <person name="Matsushima K."/>
            <person name="Sugano S."/>
            <person name="Sakaizumi M."/>
            <person name="Narita T."/>
            <person name="Ohishi K."/>
            <person name="Haga S."/>
            <person name="Ohta F."/>
            <person name="Nomoto H."/>
            <person name="Nogata K."/>
            <person name="Morishita T."/>
            <person name="Endo T."/>
            <person name="Shin-I T."/>
            <person name="Takeda H."/>
            <person name="Morishita S."/>
            <person name="Kohara Y."/>
        </authorList>
    </citation>
    <scope>NUCLEOTIDE SEQUENCE [LARGE SCALE GENOMIC DNA]</scope>
    <source>
        <strain>Hd-rR</strain>
    </source>
</reference>
<keyword evidence="7" id="KW-0272">Extracellular matrix</keyword>
<feature type="region of interest" description="Disordered" evidence="16">
    <location>
        <begin position="49"/>
        <end position="90"/>
    </location>
</feature>
<dbReference type="InterPro" id="IPR055355">
    <property type="entry name" value="ZP-C"/>
</dbReference>
<feature type="signal peptide" evidence="17">
    <location>
        <begin position="1"/>
        <end position="22"/>
    </location>
</feature>
<evidence type="ECO:0000256" key="7">
    <source>
        <dbReference type="ARBA" id="ARBA00022530"/>
    </source>
</evidence>
<dbReference type="PANTHER" id="PTHR11576">
    <property type="entry name" value="ZONA PELLUCIDA SPERM-BINDING PROTEIN 3"/>
    <property type="match status" value="1"/>
</dbReference>
<dbReference type="PROSITE" id="PS51034">
    <property type="entry name" value="ZP_2"/>
    <property type="match status" value="1"/>
</dbReference>
<keyword evidence="5" id="KW-1003">Cell membrane</keyword>
<comment type="similarity">
    <text evidence="3">Belongs to the ZP domain family. ZPC subfamily.</text>
</comment>
<keyword evidence="14" id="KW-0325">Glycoprotein</keyword>
<keyword evidence="8" id="KW-0165">Cleavage on pair of basic residues</keyword>